<protein>
    <submittedName>
        <fullName evidence="2">Uncharacterized protein</fullName>
    </submittedName>
</protein>
<gene>
    <name evidence="2" type="ORF">B1R32_1332</name>
</gene>
<feature type="signal peptide" evidence="1">
    <location>
        <begin position="1"/>
        <end position="36"/>
    </location>
</feature>
<reference evidence="2 3" key="1">
    <citation type="journal article" date="2018" name="Syst. Appl. Microbiol.">
        <title>Abditibacterium utsteinense sp. nov., the first cultivated member of candidate phylum FBP, isolated from ice-free Antarctic soil samples.</title>
        <authorList>
            <person name="Tahon G."/>
            <person name="Tytgat B."/>
            <person name="Lebbe L."/>
            <person name="Carlier A."/>
            <person name="Willems A."/>
        </authorList>
    </citation>
    <scope>NUCLEOTIDE SEQUENCE [LARGE SCALE GENOMIC DNA]</scope>
    <source>
        <strain evidence="2 3">LMG 29911</strain>
    </source>
</reference>
<evidence type="ECO:0000313" key="2">
    <source>
        <dbReference type="EMBL" id="PQV62459.1"/>
    </source>
</evidence>
<feature type="chain" id="PRO_5015646199" evidence="1">
    <location>
        <begin position="37"/>
        <end position="454"/>
    </location>
</feature>
<dbReference type="EMBL" id="NIGF01000033">
    <property type="protein sequence ID" value="PQV62459.1"/>
    <property type="molecule type" value="Genomic_DNA"/>
</dbReference>
<accession>A0A2S8SNU7</accession>
<name>A0A2S8SNU7_9BACT</name>
<proteinExistence type="predicted"/>
<sequence length="454" mass="48404">MKFSATKNPLMNPIRPALLTFLPVVAASVFAFPASAQTALPPARVSSLPATLLEGAPVSQAAFLVDGALKIAASNSGARSGAVRGAAALLPRLSPDSFNETPGRDALTARWLRLAMSASVPRASRLDALDAFSDVAAKTDVSYAEKWAPRIPDPAARAGAYLDISRAAEAVRGAGSWNRADEYAALAQRAARAEKNLVPRARALTFVAYRMTELSPARQEVALREASSSVHLIKTPGVRDNLLAELTGAAARYDLAYGRRLASEISDEGLKNLAGARVNLAEVSQTTLTTRSKERITALAAAAAPYDSRALPVLLQLPGQPEVLKAIGDTLPRIYPSARPTIEVSQLETIWNYSKTAPEGAYRDQLQSRVARLMVLKDLWRGRSWGKELGWQGGRIQVGAFLNQVLAARRSNLGAGRLQDAAQTDTNSAYEQALRLPAASRAEALLLLAGQILG</sequence>
<dbReference type="AlphaFoldDB" id="A0A2S8SNU7"/>
<keyword evidence="1" id="KW-0732">Signal</keyword>
<organism evidence="2 3">
    <name type="scientific">Abditibacterium utsteinense</name>
    <dbReference type="NCBI Taxonomy" id="1960156"/>
    <lineage>
        <taxon>Bacteria</taxon>
        <taxon>Pseudomonadati</taxon>
        <taxon>Abditibacteriota</taxon>
        <taxon>Abditibacteriia</taxon>
        <taxon>Abditibacteriales</taxon>
        <taxon>Abditibacteriaceae</taxon>
        <taxon>Abditibacterium</taxon>
    </lineage>
</organism>
<dbReference type="InParanoid" id="A0A2S8SNU7"/>
<keyword evidence="3" id="KW-1185">Reference proteome</keyword>
<comment type="caution">
    <text evidence="2">The sequence shown here is derived from an EMBL/GenBank/DDBJ whole genome shotgun (WGS) entry which is preliminary data.</text>
</comment>
<dbReference type="Proteomes" id="UP000237684">
    <property type="component" value="Unassembled WGS sequence"/>
</dbReference>
<evidence type="ECO:0000313" key="3">
    <source>
        <dbReference type="Proteomes" id="UP000237684"/>
    </source>
</evidence>
<evidence type="ECO:0000256" key="1">
    <source>
        <dbReference type="SAM" id="SignalP"/>
    </source>
</evidence>